<dbReference type="EMBL" id="BSPC01000011">
    <property type="protein sequence ID" value="GLS18443.1"/>
    <property type="molecule type" value="Genomic_DNA"/>
</dbReference>
<feature type="transmembrane region" description="Helical" evidence="1">
    <location>
        <begin position="57"/>
        <end position="78"/>
    </location>
</feature>
<name>A0ABQ6CFJ5_9HYPH</name>
<keyword evidence="1" id="KW-0812">Transmembrane</keyword>
<proteinExistence type="predicted"/>
<dbReference type="PROSITE" id="PS51257">
    <property type="entry name" value="PROKAR_LIPOPROTEIN"/>
    <property type="match status" value="1"/>
</dbReference>
<dbReference type="Proteomes" id="UP001156882">
    <property type="component" value="Unassembled WGS sequence"/>
</dbReference>
<comment type="caution">
    <text evidence="2">The sequence shown here is derived from an EMBL/GenBank/DDBJ whole genome shotgun (WGS) entry which is preliminary data.</text>
</comment>
<evidence type="ECO:0000313" key="3">
    <source>
        <dbReference type="Proteomes" id="UP001156882"/>
    </source>
</evidence>
<reference evidence="3" key="1">
    <citation type="journal article" date="2019" name="Int. J. Syst. Evol. Microbiol.">
        <title>The Global Catalogue of Microorganisms (GCM) 10K type strain sequencing project: providing services to taxonomists for standard genome sequencing and annotation.</title>
        <authorList>
            <consortium name="The Broad Institute Genomics Platform"/>
            <consortium name="The Broad Institute Genome Sequencing Center for Infectious Disease"/>
            <person name="Wu L."/>
            <person name="Ma J."/>
        </authorList>
    </citation>
    <scope>NUCLEOTIDE SEQUENCE [LARGE SCALE GENOMIC DNA]</scope>
    <source>
        <strain evidence="3">NBRC 101365</strain>
    </source>
</reference>
<evidence type="ECO:0000256" key="1">
    <source>
        <dbReference type="SAM" id="Phobius"/>
    </source>
</evidence>
<keyword evidence="1" id="KW-0472">Membrane</keyword>
<keyword evidence="1" id="KW-1133">Transmembrane helix</keyword>
<dbReference type="RefSeq" id="WP_284311269.1">
    <property type="nucleotide sequence ID" value="NZ_BSPC01000011.1"/>
</dbReference>
<keyword evidence="3" id="KW-1185">Reference proteome</keyword>
<accession>A0ABQ6CFJ5</accession>
<organism evidence="2 3">
    <name type="scientific">Labrys miyagiensis</name>
    <dbReference type="NCBI Taxonomy" id="346912"/>
    <lineage>
        <taxon>Bacteria</taxon>
        <taxon>Pseudomonadati</taxon>
        <taxon>Pseudomonadota</taxon>
        <taxon>Alphaproteobacteria</taxon>
        <taxon>Hyphomicrobiales</taxon>
        <taxon>Xanthobacteraceae</taxon>
        <taxon>Labrys</taxon>
    </lineage>
</organism>
<sequence length="84" mass="8866">MRSLSIAFSAALAFACAAFLYFENKGGYFGKLTNRLDPCLPNAHGAVPCYAATSTDAMLTALLIGAVALAVLVFELSVTDRHSH</sequence>
<protein>
    <submittedName>
        <fullName evidence="2">Uncharacterized protein</fullName>
    </submittedName>
</protein>
<evidence type="ECO:0000313" key="2">
    <source>
        <dbReference type="EMBL" id="GLS18443.1"/>
    </source>
</evidence>
<gene>
    <name evidence="2" type="ORF">GCM10007874_14600</name>
</gene>